<name>C6HX82_9BACT</name>
<dbReference type="Gene3D" id="1.25.40.10">
    <property type="entry name" value="Tetratricopeptide repeat domain"/>
    <property type="match status" value="1"/>
</dbReference>
<accession>C6HX82</accession>
<gene>
    <name evidence="1" type="ORF">UBAL3_92050164</name>
</gene>
<dbReference type="SUPFAM" id="SSF48452">
    <property type="entry name" value="TPR-like"/>
    <property type="match status" value="1"/>
</dbReference>
<dbReference type="EMBL" id="GG693873">
    <property type="protein sequence ID" value="EES52792.1"/>
    <property type="molecule type" value="Genomic_DNA"/>
</dbReference>
<proteinExistence type="predicted"/>
<dbReference type="AlphaFoldDB" id="C6HX82"/>
<organism evidence="1 2">
    <name type="scientific">Leptospirillum ferrodiazotrophum</name>
    <dbReference type="NCBI Taxonomy" id="412449"/>
    <lineage>
        <taxon>Bacteria</taxon>
        <taxon>Pseudomonadati</taxon>
        <taxon>Nitrospirota</taxon>
        <taxon>Nitrospiria</taxon>
        <taxon>Nitrospirales</taxon>
        <taxon>Nitrospiraceae</taxon>
        <taxon>Leptospirillum</taxon>
    </lineage>
</organism>
<evidence type="ECO:0000313" key="2">
    <source>
        <dbReference type="Proteomes" id="UP000009374"/>
    </source>
</evidence>
<sequence length="432" mass="47816">MIASSFLSGCAGGGGLHPHRGEKGVLVPVEDPQGLLSDRHALTLYLADAYNARKNGGQVLFGKALEKKLLKFQGAQVSEVCRSLSCYDRAAQSWNKQFLLEARIKRDEDMSHPGGILVLSRWSVSPLFPETSVPVSFSLDRVGSGGLEPVFDQAVKLMMLRLKPHQHHGNSSDPTDEIAALLAKGKTDLAMRKGEETFLSGAPQPPPFYASLYRLEMNAGKLKMAREVGERALALKKASPTLLNDMIRDSRDAGDSGRERNLLFQGISLYPNDESFWTGLIHQDLREGRYEKALATIRLYEHRNPSRTGHPSFPQEKYAALVGIGRGDEADQWLEKTISKNWMEAPHPSLLLAHAVITRELQKGQWGKAEKLARILAARGIRSKELYRDWMTALGAMGNSIMEAHVGRQAMAGGYTSVWIRNQVAFLAQKGY</sequence>
<evidence type="ECO:0000313" key="1">
    <source>
        <dbReference type="EMBL" id="EES52792.1"/>
    </source>
</evidence>
<dbReference type="InterPro" id="IPR011990">
    <property type="entry name" value="TPR-like_helical_dom_sf"/>
</dbReference>
<reference evidence="1 2" key="1">
    <citation type="journal article" date="2009" name="Appl. Environ. Microbiol.">
        <title>Community genomic and proteomic analyses of chemoautotrophic iron-oxidizing "Leptospirillum rubarum" (Group II) and "Leptospirillum ferrodiazotrophum" (Group III) bacteria in acid mine drainage biofilms.</title>
        <authorList>
            <person name="Goltsman D.S."/>
            <person name="Denef V.J."/>
            <person name="Singer S.W."/>
            <person name="VerBerkmoes N.C."/>
            <person name="Lefsrud M."/>
            <person name="Mueller R.S."/>
            <person name="Dick G.J."/>
            <person name="Sun C.L."/>
            <person name="Wheeler K.E."/>
            <person name="Zemla A."/>
            <person name="Baker B.J."/>
            <person name="Hauser L."/>
            <person name="Land M."/>
            <person name="Shah M.B."/>
            <person name="Thelen M.P."/>
            <person name="Hettich R.L."/>
            <person name="Banfield J.F."/>
        </authorList>
    </citation>
    <scope>NUCLEOTIDE SEQUENCE [LARGE SCALE GENOMIC DNA]</scope>
</reference>
<dbReference type="Proteomes" id="UP000009374">
    <property type="component" value="Unassembled WGS sequence"/>
</dbReference>
<keyword evidence="2" id="KW-1185">Reference proteome</keyword>
<protein>
    <submittedName>
        <fullName evidence="1">Uncharacterized protein</fullName>
    </submittedName>
</protein>